<name>A0A7L1AR29_GYMTI</name>
<feature type="non-terminal residue" evidence="5">
    <location>
        <position position="1"/>
    </location>
</feature>
<dbReference type="AlphaFoldDB" id="A0A7L1AR29"/>
<dbReference type="GO" id="GO:0002181">
    <property type="term" value="P:cytoplasmic translation"/>
    <property type="evidence" value="ECO:0007669"/>
    <property type="project" value="TreeGrafter"/>
</dbReference>
<evidence type="ECO:0000313" key="5">
    <source>
        <dbReference type="EMBL" id="NXM41558.1"/>
    </source>
</evidence>
<sequence length="263" mass="28897">MGRSSKDKRDIYYRLAKEGGWRARSAFKLLQLDQRFQLFQGAGARGQCWGRHWDCWGPPNSSPDPISALSSPQASTAQEIQRHFEGHPADLVVCDGAPDVTGLHDLDEYIQAQLLLAALNITTHVLKKGGTFVAKIFRGKDVTLLYSQLRLFFPDVTCAKPRSSRNSSIEAFVVCRGYSPPEGFVPTMDNPLLDPDAGLALSQLSGPSRVIVPFVACGDLSAYDPDRTYPLQLDPARPYTYVPPPAPPIAPPYAQACRLRRGG</sequence>
<dbReference type="InterPro" id="IPR050082">
    <property type="entry name" value="RNA_methyltr_RlmE"/>
</dbReference>
<proteinExistence type="predicted"/>
<feature type="domain" description="Ribosomal RNA methyltransferase FtsJ" evidence="4">
    <location>
        <begin position="75"/>
        <end position="178"/>
    </location>
</feature>
<dbReference type="Proteomes" id="UP000579941">
    <property type="component" value="Unassembled WGS sequence"/>
</dbReference>
<dbReference type="Pfam" id="PF01728">
    <property type="entry name" value="FtsJ"/>
    <property type="match status" value="1"/>
</dbReference>
<evidence type="ECO:0000259" key="4">
    <source>
        <dbReference type="Pfam" id="PF01728"/>
    </source>
</evidence>
<dbReference type="GO" id="GO:0005737">
    <property type="term" value="C:cytoplasm"/>
    <property type="evidence" value="ECO:0007669"/>
    <property type="project" value="TreeGrafter"/>
</dbReference>
<dbReference type="PANTHER" id="PTHR10920:SF12">
    <property type="entry name" value="TRNA (CYTIDINE(32)_GUANOSINE(34)-2'-O)-METHYLTRANSFERASE-RELATED"/>
    <property type="match status" value="1"/>
</dbReference>
<dbReference type="SUPFAM" id="SSF53335">
    <property type="entry name" value="S-adenosyl-L-methionine-dependent methyltransferases"/>
    <property type="match status" value="1"/>
</dbReference>
<comment type="caution">
    <text evidence="5">The sequence shown here is derived from an EMBL/GenBank/DDBJ whole genome shotgun (WGS) entry which is preliminary data.</text>
</comment>
<reference evidence="5 6" key="1">
    <citation type="submission" date="2019-09" db="EMBL/GenBank/DDBJ databases">
        <title>Bird 10,000 Genomes (B10K) Project - Family phase.</title>
        <authorList>
            <person name="Zhang G."/>
        </authorList>
    </citation>
    <scope>NUCLEOTIDE SEQUENCE [LARGE SCALE GENOMIC DNA]</scope>
    <source>
        <strain evidence="5">B10K-DU-002-05</strain>
        <tissue evidence="5">Muscle</tissue>
    </source>
</reference>
<dbReference type="Gene3D" id="3.40.50.150">
    <property type="entry name" value="Vaccinia Virus protein VP39"/>
    <property type="match status" value="1"/>
</dbReference>
<accession>A0A7L1AR29</accession>
<evidence type="ECO:0000256" key="2">
    <source>
        <dbReference type="ARBA" id="ARBA00022679"/>
    </source>
</evidence>
<evidence type="ECO:0000256" key="1">
    <source>
        <dbReference type="ARBA" id="ARBA00022603"/>
    </source>
</evidence>
<dbReference type="EMBL" id="VXAZ01002788">
    <property type="protein sequence ID" value="NXM41558.1"/>
    <property type="molecule type" value="Genomic_DNA"/>
</dbReference>
<dbReference type="GO" id="GO:0030488">
    <property type="term" value="P:tRNA methylation"/>
    <property type="evidence" value="ECO:0007669"/>
    <property type="project" value="TreeGrafter"/>
</dbReference>
<organism evidence="5 6">
    <name type="scientific">Gymnorhina tibicen</name>
    <name type="common">Australian magpie</name>
    <name type="synonym">Cracticus tibicen</name>
    <dbReference type="NCBI Taxonomy" id="9132"/>
    <lineage>
        <taxon>Eukaryota</taxon>
        <taxon>Metazoa</taxon>
        <taxon>Chordata</taxon>
        <taxon>Craniata</taxon>
        <taxon>Vertebrata</taxon>
        <taxon>Euteleostomi</taxon>
        <taxon>Archelosauria</taxon>
        <taxon>Archosauria</taxon>
        <taxon>Dinosauria</taxon>
        <taxon>Saurischia</taxon>
        <taxon>Theropoda</taxon>
        <taxon>Coelurosauria</taxon>
        <taxon>Aves</taxon>
        <taxon>Neognathae</taxon>
        <taxon>Neoaves</taxon>
        <taxon>Telluraves</taxon>
        <taxon>Australaves</taxon>
        <taxon>Passeriformes</taxon>
        <taxon>Artamidae</taxon>
        <taxon>Gymnorhina</taxon>
    </lineage>
</organism>
<keyword evidence="6" id="KW-1185">Reference proteome</keyword>
<keyword evidence="1 5" id="KW-0489">Methyltransferase</keyword>
<feature type="non-terminal residue" evidence="5">
    <location>
        <position position="263"/>
    </location>
</feature>
<keyword evidence="2 5" id="KW-0808">Transferase</keyword>
<gene>
    <name evidence="5" type="primary">Trm7</name>
    <name evidence="5" type="ORF">GYMTIB_R15103</name>
</gene>
<evidence type="ECO:0000313" key="6">
    <source>
        <dbReference type="Proteomes" id="UP000579941"/>
    </source>
</evidence>
<protein>
    <submittedName>
        <fullName evidence="5">TRM7 methyltransferase</fullName>
    </submittedName>
</protein>
<dbReference type="InterPro" id="IPR029063">
    <property type="entry name" value="SAM-dependent_MTases_sf"/>
</dbReference>
<dbReference type="PANTHER" id="PTHR10920">
    <property type="entry name" value="RIBOSOMAL RNA METHYLTRANSFERASE"/>
    <property type="match status" value="1"/>
</dbReference>
<dbReference type="GO" id="GO:0008175">
    <property type="term" value="F:tRNA methyltransferase activity"/>
    <property type="evidence" value="ECO:0007669"/>
    <property type="project" value="TreeGrafter"/>
</dbReference>
<evidence type="ECO:0000256" key="3">
    <source>
        <dbReference type="ARBA" id="ARBA00022691"/>
    </source>
</evidence>
<dbReference type="InterPro" id="IPR002877">
    <property type="entry name" value="RNA_MeTrfase_FtsJ_dom"/>
</dbReference>
<keyword evidence="3" id="KW-0949">S-adenosyl-L-methionine</keyword>